<evidence type="ECO:0000313" key="13">
    <source>
        <dbReference type="Proteomes" id="UP000271925"/>
    </source>
</evidence>
<feature type="region of interest" description="Disordered" evidence="9">
    <location>
        <begin position="242"/>
        <end position="264"/>
    </location>
</feature>
<evidence type="ECO:0000256" key="5">
    <source>
        <dbReference type="ARBA" id="ARBA00022827"/>
    </source>
</evidence>
<dbReference type="EMBL" id="RQJO01000008">
    <property type="protein sequence ID" value="RRB03912.1"/>
    <property type="molecule type" value="Genomic_DNA"/>
</dbReference>
<dbReference type="GO" id="GO:0050660">
    <property type="term" value="F:flavin adenine dinucleotide binding"/>
    <property type="evidence" value="ECO:0007669"/>
    <property type="project" value="TreeGrafter"/>
</dbReference>
<keyword evidence="4" id="KW-0479">Metal-binding</keyword>
<dbReference type="PRINTS" id="PR00371">
    <property type="entry name" value="FPNCR"/>
</dbReference>
<comment type="cofactor">
    <cofactor evidence="1">
        <name>FAD</name>
        <dbReference type="ChEBI" id="CHEBI:57692"/>
    </cofactor>
</comment>
<dbReference type="SUPFAM" id="SSF54292">
    <property type="entry name" value="2Fe-2S ferredoxin-like"/>
    <property type="match status" value="1"/>
</dbReference>
<evidence type="ECO:0000313" key="12">
    <source>
        <dbReference type="EMBL" id="RRB03912.1"/>
    </source>
</evidence>
<dbReference type="Pfam" id="PF00175">
    <property type="entry name" value="NAD_binding_1"/>
    <property type="match status" value="1"/>
</dbReference>
<dbReference type="InterPro" id="IPR008333">
    <property type="entry name" value="Cbr1-like_FAD-bd_dom"/>
</dbReference>
<dbReference type="InterPro" id="IPR017927">
    <property type="entry name" value="FAD-bd_FR_type"/>
</dbReference>
<dbReference type="PANTHER" id="PTHR47354">
    <property type="entry name" value="NADH OXIDOREDUCTASE HCR"/>
    <property type="match status" value="1"/>
</dbReference>
<keyword evidence="6" id="KW-0560">Oxidoreductase</keyword>
<dbReference type="AlphaFoldDB" id="A0A3P1BS43"/>
<dbReference type="InterPro" id="IPR050415">
    <property type="entry name" value="MRET"/>
</dbReference>
<reference evidence="12 13" key="1">
    <citation type="submission" date="2018-11" db="EMBL/GenBank/DDBJ databases">
        <authorList>
            <person name="Zhou Z."/>
            <person name="Wang G."/>
        </authorList>
    </citation>
    <scope>NUCLEOTIDE SEQUENCE [LARGE SCALE GENOMIC DNA]</scope>
    <source>
        <strain evidence="12 13">KCTC52004</strain>
    </source>
</reference>
<comment type="caution">
    <text evidence="12">The sequence shown here is derived from an EMBL/GenBank/DDBJ whole genome shotgun (WGS) entry which is preliminary data.</text>
</comment>
<dbReference type="Proteomes" id="UP000271925">
    <property type="component" value="Unassembled WGS sequence"/>
</dbReference>
<evidence type="ECO:0000256" key="4">
    <source>
        <dbReference type="ARBA" id="ARBA00022723"/>
    </source>
</evidence>
<dbReference type="GO" id="GO:0051537">
    <property type="term" value="F:2 iron, 2 sulfur cluster binding"/>
    <property type="evidence" value="ECO:0007669"/>
    <property type="project" value="UniProtKB-KW"/>
</dbReference>
<evidence type="ECO:0000259" key="11">
    <source>
        <dbReference type="PROSITE" id="PS51384"/>
    </source>
</evidence>
<gene>
    <name evidence="12" type="ORF">EHT25_10275</name>
</gene>
<feature type="domain" description="FAD-binding FR-type" evidence="11">
    <location>
        <begin position="2"/>
        <end position="105"/>
    </location>
</feature>
<keyword evidence="13" id="KW-1185">Reference proteome</keyword>
<evidence type="ECO:0000256" key="9">
    <source>
        <dbReference type="SAM" id="MobiDB-lite"/>
    </source>
</evidence>
<evidence type="ECO:0000256" key="8">
    <source>
        <dbReference type="ARBA" id="ARBA00023014"/>
    </source>
</evidence>
<dbReference type="OrthoDB" id="9789468at2"/>
<keyword evidence="7" id="KW-0408">Iron</keyword>
<dbReference type="InterPro" id="IPR017938">
    <property type="entry name" value="Riboflavin_synthase-like_b-brl"/>
</dbReference>
<dbReference type="Gene3D" id="3.40.50.80">
    <property type="entry name" value="Nucleotide-binding domain of ferredoxin-NADP reductase (FNR) module"/>
    <property type="match status" value="1"/>
</dbReference>
<dbReference type="GO" id="GO:0046872">
    <property type="term" value="F:metal ion binding"/>
    <property type="evidence" value="ECO:0007669"/>
    <property type="project" value="UniProtKB-KW"/>
</dbReference>
<dbReference type="Gene3D" id="2.40.30.10">
    <property type="entry name" value="Translation factors"/>
    <property type="match status" value="1"/>
</dbReference>
<dbReference type="SUPFAM" id="SSF52343">
    <property type="entry name" value="Ferredoxin reductase-like, C-terminal NADP-linked domain"/>
    <property type="match status" value="1"/>
</dbReference>
<name>A0A3P1BS43_9BACT</name>
<dbReference type="InterPro" id="IPR001709">
    <property type="entry name" value="Flavoprot_Pyr_Nucl_cyt_Rdtase"/>
</dbReference>
<organism evidence="12 13">
    <name type="scientific">Larkinella rosea</name>
    <dbReference type="NCBI Taxonomy" id="2025312"/>
    <lineage>
        <taxon>Bacteria</taxon>
        <taxon>Pseudomonadati</taxon>
        <taxon>Bacteroidota</taxon>
        <taxon>Cytophagia</taxon>
        <taxon>Cytophagales</taxon>
        <taxon>Spirosomataceae</taxon>
        <taxon>Larkinella</taxon>
    </lineage>
</organism>
<dbReference type="InterPro" id="IPR036010">
    <property type="entry name" value="2Fe-2S_ferredoxin-like_sf"/>
</dbReference>
<protein>
    <submittedName>
        <fullName evidence="12">Ferredoxin--NADP reductase</fullName>
    </submittedName>
</protein>
<dbReference type="PANTHER" id="PTHR47354:SF8">
    <property type="entry name" value="1,2-PHENYLACETYL-COA EPOXIDASE, SUBUNIT E"/>
    <property type="match status" value="1"/>
</dbReference>
<evidence type="ECO:0000256" key="7">
    <source>
        <dbReference type="ARBA" id="ARBA00023004"/>
    </source>
</evidence>
<dbReference type="GO" id="GO:0016491">
    <property type="term" value="F:oxidoreductase activity"/>
    <property type="evidence" value="ECO:0007669"/>
    <property type="project" value="UniProtKB-KW"/>
</dbReference>
<dbReference type="PROSITE" id="PS00197">
    <property type="entry name" value="2FE2S_FER_1"/>
    <property type="match status" value="1"/>
</dbReference>
<dbReference type="SUPFAM" id="SSF63380">
    <property type="entry name" value="Riboflavin synthase domain-like"/>
    <property type="match status" value="1"/>
</dbReference>
<keyword evidence="3" id="KW-0001">2Fe-2S</keyword>
<proteinExistence type="predicted"/>
<keyword evidence="2" id="KW-0285">Flavoprotein</keyword>
<evidence type="ECO:0000256" key="3">
    <source>
        <dbReference type="ARBA" id="ARBA00022714"/>
    </source>
</evidence>
<dbReference type="InterPro" id="IPR012675">
    <property type="entry name" value="Beta-grasp_dom_sf"/>
</dbReference>
<feature type="domain" description="2Fe-2S ferredoxin-type" evidence="10">
    <location>
        <begin position="266"/>
        <end position="354"/>
    </location>
</feature>
<evidence type="ECO:0000256" key="2">
    <source>
        <dbReference type="ARBA" id="ARBA00022630"/>
    </source>
</evidence>
<sequence length="354" mass="39497">MANRYFLKVKEVVRQTPDAITIHFWHPLNEVIRYQPGQYLTFILPFDGQKVRRSYSMSSSPHTDVSLAVTVKRLPGGTVSNFLCDTAKPGETYETLEPLGTFVPKLDPKNQRRVVLIGAGSGITPLISMIKSILHVEPRTQLWLIYGNRNRSSIIFEKELNELVRQSGGRFRVTYMLSQPEADWTGLAGRLNQSAMLKLLEELPIDDTRQTEFYICGPDGLMDEARGALKLLNVPTDQVHKESFATSPHEPHGSVVEEETAPMSSPEVTILYEGSEYKFTVEPHQTILEAALELDIDLPYSCQAGMCTACMGRCLSGKVHLDEEDGLAESELSAGYILTCVAHPLTNDVVIEIE</sequence>
<dbReference type="CDD" id="cd06214">
    <property type="entry name" value="PA_degradation_oxidoreductase_like"/>
    <property type="match status" value="1"/>
</dbReference>
<dbReference type="InterPro" id="IPR006058">
    <property type="entry name" value="2Fe2S_fd_BS"/>
</dbReference>
<dbReference type="PROSITE" id="PS51085">
    <property type="entry name" value="2FE2S_FER_2"/>
    <property type="match status" value="1"/>
</dbReference>
<dbReference type="InterPro" id="IPR039261">
    <property type="entry name" value="FNR_nucleotide-bd"/>
</dbReference>
<evidence type="ECO:0000256" key="6">
    <source>
        <dbReference type="ARBA" id="ARBA00023002"/>
    </source>
</evidence>
<dbReference type="Pfam" id="PF00111">
    <property type="entry name" value="Fer2"/>
    <property type="match status" value="1"/>
</dbReference>
<evidence type="ECO:0000256" key="1">
    <source>
        <dbReference type="ARBA" id="ARBA00001974"/>
    </source>
</evidence>
<dbReference type="CDD" id="cd00207">
    <property type="entry name" value="fer2"/>
    <property type="match status" value="1"/>
</dbReference>
<dbReference type="InterPro" id="IPR001041">
    <property type="entry name" value="2Fe-2S_ferredoxin-type"/>
</dbReference>
<dbReference type="Pfam" id="PF00970">
    <property type="entry name" value="FAD_binding_6"/>
    <property type="match status" value="1"/>
</dbReference>
<keyword evidence="5" id="KW-0274">FAD</keyword>
<dbReference type="RefSeq" id="WP_124874113.1">
    <property type="nucleotide sequence ID" value="NZ_RQJO01000008.1"/>
</dbReference>
<dbReference type="Gene3D" id="3.10.20.30">
    <property type="match status" value="1"/>
</dbReference>
<dbReference type="InterPro" id="IPR001433">
    <property type="entry name" value="OxRdtase_FAD/NAD-bd"/>
</dbReference>
<keyword evidence="8" id="KW-0411">Iron-sulfur</keyword>
<dbReference type="PRINTS" id="PR00410">
    <property type="entry name" value="PHEHYDRXLASE"/>
</dbReference>
<dbReference type="PROSITE" id="PS51384">
    <property type="entry name" value="FAD_FR"/>
    <property type="match status" value="1"/>
</dbReference>
<accession>A0A3P1BS43</accession>
<evidence type="ECO:0000259" key="10">
    <source>
        <dbReference type="PROSITE" id="PS51085"/>
    </source>
</evidence>